<feature type="domain" description="Ferrous iron transporter FeoA-like" evidence="2">
    <location>
        <begin position="1"/>
        <end position="77"/>
    </location>
</feature>
<keyword evidence="1" id="KW-0408">Iron</keyword>
<dbReference type="InterPro" id="IPR008988">
    <property type="entry name" value="Transcriptional_repressor_C"/>
</dbReference>
<dbReference type="Gene3D" id="2.30.30.90">
    <property type="match status" value="1"/>
</dbReference>
<protein>
    <submittedName>
        <fullName evidence="3">Ferrous iron transport protein A</fullName>
    </submittedName>
</protein>
<dbReference type="PANTHER" id="PTHR42954:SF2">
    <property type="entry name" value="FE(2+) TRANSPORT PROTEIN A"/>
    <property type="match status" value="1"/>
</dbReference>
<dbReference type="RefSeq" id="WP_106893062.1">
    <property type="nucleotide sequence ID" value="NZ_CP027860.1"/>
</dbReference>
<accession>A0A2P1PWD5</accession>
<keyword evidence="4" id="KW-1185">Reference proteome</keyword>
<evidence type="ECO:0000313" key="4">
    <source>
        <dbReference type="Proteomes" id="UP000241074"/>
    </source>
</evidence>
<dbReference type="InterPro" id="IPR007167">
    <property type="entry name" value="Fe-transptr_FeoA-like"/>
</dbReference>
<dbReference type="AlphaFoldDB" id="A0A2P1PWD5"/>
<dbReference type="SUPFAM" id="SSF50037">
    <property type="entry name" value="C-terminal domain of transcriptional repressors"/>
    <property type="match status" value="1"/>
</dbReference>
<dbReference type="KEGG" id="xba:C7S18_19080"/>
<proteinExistence type="predicted"/>
<gene>
    <name evidence="3" type="ORF">C7S18_19080</name>
</gene>
<dbReference type="Proteomes" id="UP000241074">
    <property type="component" value="Chromosome"/>
</dbReference>
<dbReference type="InterPro" id="IPR038157">
    <property type="entry name" value="FeoA_core_dom"/>
</dbReference>
<reference evidence="3 4" key="1">
    <citation type="submission" date="2018-03" db="EMBL/GenBank/DDBJ databases">
        <title>Ahniella affigens gen. nov., sp. nov., a gammaproteobacterium isolated from sandy soil near a stream.</title>
        <authorList>
            <person name="Ko Y."/>
            <person name="Kim J.-H."/>
        </authorList>
    </citation>
    <scope>NUCLEOTIDE SEQUENCE [LARGE SCALE GENOMIC DNA]</scope>
    <source>
        <strain evidence="3 4">D13</strain>
    </source>
</reference>
<dbReference type="Pfam" id="PF04023">
    <property type="entry name" value="FeoA"/>
    <property type="match status" value="1"/>
</dbReference>
<dbReference type="PANTHER" id="PTHR42954">
    <property type="entry name" value="FE(2+) TRANSPORT PROTEIN A"/>
    <property type="match status" value="1"/>
</dbReference>
<evidence type="ECO:0000256" key="1">
    <source>
        <dbReference type="ARBA" id="ARBA00023004"/>
    </source>
</evidence>
<evidence type="ECO:0000259" key="2">
    <source>
        <dbReference type="SMART" id="SM00899"/>
    </source>
</evidence>
<dbReference type="GO" id="GO:0046914">
    <property type="term" value="F:transition metal ion binding"/>
    <property type="evidence" value="ECO:0007669"/>
    <property type="project" value="InterPro"/>
</dbReference>
<reference evidence="3 4" key="2">
    <citation type="submission" date="2018-03" db="EMBL/GenBank/DDBJ databases">
        <authorList>
            <person name="Keele B.F."/>
        </authorList>
    </citation>
    <scope>NUCLEOTIDE SEQUENCE [LARGE SCALE GENOMIC DNA]</scope>
    <source>
        <strain evidence="3 4">D13</strain>
    </source>
</reference>
<dbReference type="EMBL" id="CP027860">
    <property type="protein sequence ID" value="AVP99142.1"/>
    <property type="molecule type" value="Genomic_DNA"/>
</dbReference>
<name>A0A2P1PWD5_9GAMM</name>
<sequence>MKLSQLNSGQKARVVSVHSTEDGDPIARRLGDLGFVQGESVRIVAFGPFGGDPIAVQIGQARFALRRSEAARVQVEAQS</sequence>
<organism evidence="3 4">
    <name type="scientific">Ahniella affigens</name>
    <dbReference type="NCBI Taxonomy" id="2021234"/>
    <lineage>
        <taxon>Bacteria</taxon>
        <taxon>Pseudomonadati</taxon>
        <taxon>Pseudomonadota</taxon>
        <taxon>Gammaproteobacteria</taxon>
        <taxon>Lysobacterales</taxon>
        <taxon>Rhodanobacteraceae</taxon>
        <taxon>Ahniella</taxon>
    </lineage>
</organism>
<dbReference type="SMART" id="SM00899">
    <property type="entry name" value="FeoA"/>
    <property type="match status" value="1"/>
</dbReference>
<dbReference type="OrthoDB" id="559009at2"/>
<dbReference type="InterPro" id="IPR052713">
    <property type="entry name" value="FeoA"/>
</dbReference>
<evidence type="ECO:0000313" key="3">
    <source>
        <dbReference type="EMBL" id="AVP99142.1"/>
    </source>
</evidence>